<reference evidence="3 4" key="1">
    <citation type="submission" date="2020-08" db="EMBL/GenBank/DDBJ databases">
        <title>Sequencing the genomes of 1000 actinobacteria strains.</title>
        <authorList>
            <person name="Klenk H.-P."/>
        </authorList>
    </citation>
    <scope>NUCLEOTIDE SEQUENCE [LARGE SCALE GENOMIC DNA]</scope>
    <source>
        <strain evidence="3 4">DSM 102122</strain>
    </source>
</reference>
<evidence type="ECO:0000313" key="4">
    <source>
        <dbReference type="Proteomes" id="UP000542813"/>
    </source>
</evidence>
<dbReference type="Pfam" id="PF03009">
    <property type="entry name" value="GDPD"/>
    <property type="match status" value="1"/>
</dbReference>
<keyword evidence="1" id="KW-0732">Signal</keyword>
<dbReference type="Gene3D" id="3.20.20.190">
    <property type="entry name" value="Phosphatidylinositol (PI) phosphodiesterase"/>
    <property type="match status" value="1"/>
</dbReference>
<dbReference type="GO" id="GO:0006629">
    <property type="term" value="P:lipid metabolic process"/>
    <property type="evidence" value="ECO:0007669"/>
    <property type="project" value="InterPro"/>
</dbReference>
<organism evidence="3 4">
    <name type="scientific">Jiangella mangrovi</name>
    <dbReference type="NCBI Taxonomy" id="1524084"/>
    <lineage>
        <taxon>Bacteria</taxon>
        <taxon>Bacillati</taxon>
        <taxon>Actinomycetota</taxon>
        <taxon>Actinomycetes</taxon>
        <taxon>Jiangellales</taxon>
        <taxon>Jiangellaceae</taxon>
        <taxon>Jiangella</taxon>
    </lineage>
</organism>
<evidence type="ECO:0000259" key="2">
    <source>
        <dbReference type="PROSITE" id="PS51704"/>
    </source>
</evidence>
<accession>A0A7W9GSL9</accession>
<dbReference type="InterPro" id="IPR017946">
    <property type="entry name" value="PLC-like_Pdiesterase_TIM-brl"/>
</dbReference>
<keyword evidence="3" id="KW-0378">Hydrolase</keyword>
<dbReference type="Proteomes" id="UP000542813">
    <property type="component" value="Unassembled WGS sequence"/>
</dbReference>
<evidence type="ECO:0000313" key="3">
    <source>
        <dbReference type="EMBL" id="MBB5789305.1"/>
    </source>
</evidence>
<feature type="domain" description="GP-PDE" evidence="2">
    <location>
        <begin position="34"/>
        <end position="286"/>
    </location>
</feature>
<sequence>MTLLRRISAALGCAVLGVVALGTPAPAGEPAAPVLVIAHRGASSYQPEHTFAAYDLAIEMDADMIECDVQITADEQLVCLHDTTLNRTARDPDTGAQITGRVETYTLAQLREMDFGRWKGAQFAGQEIVPLAEQLLCYRTINPRMRFHIETKDPEGYDASMEELVVELLDRVGYVPDSPASPATSPIIIQSFSGASLERLKAVAPTLPTAYLSTPPANWQIPDAYDALSPSNGYIRSNPGFVDAMHAQGKFVHTYTVDDPAIMDQLLDLGVDGIFTNKPDVLRERVDARGTGVPASERGNPSELAHGCPGIAGTVNSIEDVPQVPSITFAPGRSEVRAGSTVPVRFSTAASLPGAVSGTQVVVERPDGVRVSPRVVTPAGGEEQAIVRTVRGLPGDYDVIVLDDTGWELERVTVTAS</sequence>
<dbReference type="RefSeq" id="WP_184824581.1">
    <property type="nucleotide sequence ID" value="NZ_JACHMM010000001.1"/>
</dbReference>
<name>A0A7W9GSL9_9ACTN</name>
<evidence type="ECO:0000256" key="1">
    <source>
        <dbReference type="SAM" id="SignalP"/>
    </source>
</evidence>
<keyword evidence="4" id="KW-1185">Reference proteome</keyword>
<comment type="caution">
    <text evidence="3">The sequence shown here is derived from an EMBL/GenBank/DDBJ whole genome shotgun (WGS) entry which is preliminary data.</text>
</comment>
<gene>
    <name evidence="3" type="ORF">HD601_003880</name>
</gene>
<proteinExistence type="predicted"/>
<dbReference type="PANTHER" id="PTHR46211">
    <property type="entry name" value="GLYCEROPHOSPHORYL DIESTER PHOSPHODIESTERASE"/>
    <property type="match status" value="1"/>
</dbReference>
<dbReference type="AlphaFoldDB" id="A0A7W9GSL9"/>
<dbReference type="PROSITE" id="PS51704">
    <property type="entry name" value="GP_PDE"/>
    <property type="match status" value="1"/>
</dbReference>
<dbReference type="PANTHER" id="PTHR46211:SF1">
    <property type="entry name" value="GLYCEROPHOSPHODIESTER PHOSPHODIESTERASE, CYTOPLASMIC"/>
    <property type="match status" value="1"/>
</dbReference>
<dbReference type="GO" id="GO:0008889">
    <property type="term" value="F:glycerophosphodiester phosphodiesterase activity"/>
    <property type="evidence" value="ECO:0007669"/>
    <property type="project" value="UniProtKB-EC"/>
</dbReference>
<feature type="chain" id="PRO_5031049301" evidence="1">
    <location>
        <begin position="28"/>
        <end position="417"/>
    </location>
</feature>
<dbReference type="EC" id="3.1.4.46" evidence="3"/>
<dbReference type="InterPro" id="IPR030395">
    <property type="entry name" value="GP_PDE_dom"/>
</dbReference>
<protein>
    <submittedName>
        <fullName evidence="3">Glycerophosphoryl diester phosphodiesterase</fullName>
        <ecNumber evidence="3">3.1.4.46</ecNumber>
    </submittedName>
</protein>
<dbReference type="SUPFAM" id="SSF51695">
    <property type="entry name" value="PLC-like phosphodiesterases"/>
    <property type="match status" value="1"/>
</dbReference>
<feature type="signal peptide" evidence="1">
    <location>
        <begin position="1"/>
        <end position="27"/>
    </location>
</feature>
<dbReference type="EMBL" id="JACHMM010000001">
    <property type="protein sequence ID" value="MBB5789305.1"/>
    <property type="molecule type" value="Genomic_DNA"/>
</dbReference>